<accession>A0A0E9S505</accession>
<evidence type="ECO:0000313" key="1">
    <source>
        <dbReference type="EMBL" id="JAH35623.1"/>
    </source>
</evidence>
<name>A0A0E9S505_ANGAN</name>
<sequence length="45" mass="5482">MQLLYEICHRDILLTFIHNSWFSSLCCTGFSLRQAFFFLNKCFTW</sequence>
<reference evidence="1" key="1">
    <citation type="submission" date="2014-11" db="EMBL/GenBank/DDBJ databases">
        <authorList>
            <person name="Amaro Gonzalez C."/>
        </authorList>
    </citation>
    <scope>NUCLEOTIDE SEQUENCE</scope>
</reference>
<organism evidence="1">
    <name type="scientific">Anguilla anguilla</name>
    <name type="common">European freshwater eel</name>
    <name type="synonym">Muraena anguilla</name>
    <dbReference type="NCBI Taxonomy" id="7936"/>
    <lineage>
        <taxon>Eukaryota</taxon>
        <taxon>Metazoa</taxon>
        <taxon>Chordata</taxon>
        <taxon>Craniata</taxon>
        <taxon>Vertebrata</taxon>
        <taxon>Euteleostomi</taxon>
        <taxon>Actinopterygii</taxon>
        <taxon>Neopterygii</taxon>
        <taxon>Teleostei</taxon>
        <taxon>Anguilliformes</taxon>
        <taxon>Anguillidae</taxon>
        <taxon>Anguilla</taxon>
    </lineage>
</organism>
<protein>
    <submittedName>
        <fullName evidence="1">Uncharacterized protein</fullName>
    </submittedName>
</protein>
<dbReference type="AlphaFoldDB" id="A0A0E9S505"/>
<proteinExistence type="predicted"/>
<dbReference type="EMBL" id="GBXM01072954">
    <property type="protein sequence ID" value="JAH35623.1"/>
    <property type="molecule type" value="Transcribed_RNA"/>
</dbReference>
<reference evidence="1" key="2">
    <citation type="journal article" date="2015" name="Fish Shellfish Immunol.">
        <title>Early steps in the European eel (Anguilla anguilla)-Vibrio vulnificus interaction in the gills: Role of the RtxA13 toxin.</title>
        <authorList>
            <person name="Callol A."/>
            <person name="Pajuelo D."/>
            <person name="Ebbesson L."/>
            <person name="Teles M."/>
            <person name="MacKenzie S."/>
            <person name="Amaro C."/>
        </authorList>
    </citation>
    <scope>NUCLEOTIDE SEQUENCE</scope>
</reference>